<dbReference type="STRING" id="243090.RB936"/>
<organism evidence="2 3">
    <name type="scientific">Rhodopirellula baltica (strain DSM 10527 / NCIMB 13988 / SH1)</name>
    <dbReference type="NCBI Taxonomy" id="243090"/>
    <lineage>
        <taxon>Bacteria</taxon>
        <taxon>Pseudomonadati</taxon>
        <taxon>Planctomycetota</taxon>
        <taxon>Planctomycetia</taxon>
        <taxon>Pirellulales</taxon>
        <taxon>Pirellulaceae</taxon>
        <taxon>Rhodopirellula</taxon>
    </lineage>
</organism>
<keyword evidence="3" id="KW-1185">Reference proteome</keyword>
<evidence type="ECO:0000313" key="3">
    <source>
        <dbReference type="Proteomes" id="UP000001025"/>
    </source>
</evidence>
<protein>
    <submittedName>
        <fullName evidence="2">Uncharacterized protein</fullName>
    </submittedName>
</protein>
<sequence>MTPAYLLNPGRDERRQPSFSDRATDEHINPTFPFRRKTTNDCRRPEEHPWPILAGRRSQPQGSARLPRTQELASNRGLPPPDTPG</sequence>
<feature type="compositionally biased region" description="Basic and acidic residues" evidence="1">
    <location>
        <begin position="38"/>
        <end position="49"/>
    </location>
</feature>
<dbReference type="InParanoid" id="Q7UY20"/>
<gene>
    <name evidence="2" type="ordered locus">RB936</name>
</gene>
<name>Q7UY20_RHOBA</name>
<dbReference type="AlphaFoldDB" id="Q7UY20"/>
<feature type="region of interest" description="Disordered" evidence="1">
    <location>
        <begin position="1"/>
        <end position="85"/>
    </location>
</feature>
<evidence type="ECO:0000256" key="1">
    <source>
        <dbReference type="SAM" id="MobiDB-lite"/>
    </source>
</evidence>
<dbReference type="KEGG" id="rba:RB936"/>
<proteinExistence type="predicted"/>
<dbReference type="HOGENOM" id="CLU_2510434_0_0_0"/>
<dbReference type="EMBL" id="BX294134">
    <property type="protein sequence ID" value="CAD71829.1"/>
    <property type="molecule type" value="Genomic_DNA"/>
</dbReference>
<dbReference type="EnsemblBacteria" id="CAD71829">
    <property type="protein sequence ID" value="CAD71829"/>
    <property type="gene ID" value="RB936"/>
</dbReference>
<accession>Q7UY20</accession>
<reference evidence="2 3" key="1">
    <citation type="journal article" date="2003" name="Proc. Natl. Acad. Sci. U.S.A.">
        <title>Complete genome sequence of the marine planctomycete Pirellula sp. strain 1.</title>
        <authorList>
            <person name="Gloeckner F.O."/>
            <person name="Kube M."/>
            <person name="Bauer M."/>
            <person name="Teeling H."/>
            <person name="Lombardot T."/>
            <person name="Ludwig W."/>
            <person name="Gade D."/>
            <person name="Beck A."/>
            <person name="Borzym K."/>
            <person name="Heitmann K."/>
            <person name="Rabus R."/>
            <person name="Schlesner H."/>
            <person name="Amann R."/>
            <person name="Reinhardt R."/>
        </authorList>
    </citation>
    <scope>NUCLEOTIDE SEQUENCE [LARGE SCALE GENOMIC DNA]</scope>
    <source>
        <strain evidence="3">DSM 10527 / NCIMB 13988 / SH1</strain>
    </source>
</reference>
<dbReference type="Proteomes" id="UP000001025">
    <property type="component" value="Chromosome"/>
</dbReference>
<evidence type="ECO:0000313" key="2">
    <source>
        <dbReference type="EMBL" id="CAD71829.1"/>
    </source>
</evidence>
<feature type="compositionally biased region" description="Basic and acidic residues" evidence="1">
    <location>
        <begin position="10"/>
        <end position="28"/>
    </location>
</feature>